<dbReference type="Proteomes" id="UP000016935">
    <property type="component" value="Unassembled WGS sequence"/>
</dbReference>
<dbReference type="GO" id="GO:0003676">
    <property type="term" value="F:nucleic acid binding"/>
    <property type="evidence" value="ECO:0007669"/>
    <property type="project" value="InterPro"/>
</dbReference>
<feature type="domain" description="DDE-1" evidence="2">
    <location>
        <begin position="7"/>
        <end position="83"/>
    </location>
</feature>
<protein>
    <recommendedName>
        <fullName evidence="2">DDE-1 domain-containing protein</fullName>
    </recommendedName>
</protein>
<dbReference type="STRING" id="671987.R0KEC3"/>
<evidence type="ECO:0000313" key="4">
    <source>
        <dbReference type="Proteomes" id="UP000016935"/>
    </source>
</evidence>
<feature type="non-terminal residue" evidence="3">
    <location>
        <position position="235"/>
    </location>
</feature>
<dbReference type="RefSeq" id="XP_008020334.1">
    <property type="nucleotide sequence ID" value="XM_008022143.1"/>
</dbReference>
<dbReference type="Pfam" id="PF03184">
    <property type="entry name" value="DDE_1"/>
    <property type="match status" value="1"/>
</dbReference>
<dbReference type="EMBL" id="KB908481">
    <property type="protein sequence ID" value="EOA91203.1"/>
    <property type="molecule type" value="Genomic_DNA"/>
</dbReference>
<sequence>MDFLDYCNSHRILVAVYPPHSTHRLQPLDVGMFGPLASAYSKELSNFLYWSHGILPLAKGDFFKLFWRAWGTAFRKKTIISSFKATSINPLNAEVILQKFQQEASSSDESSSSVLSGDNWLKIESIIRREVKDFNNKEVKKLRRSLHHLSAQNSILKGENQGLREALKVKKRHQKKSYTLQLNRPEEYHGGAVFWSPKKVRQAKEDEMERQQEQQQLQLQKAERSELRRQAQLYK</sequence>
<reference evidence="3 4" key="2">
    <citation type="journal article" date="2013" name="PLoS Genet.">
        <title>Comparative genome structure, secondary metabolite, and effector coding capacity across Cochliobolus pathogens.</title>
        <authorList>
            <person name="Condon B.J."/>
            <person name="Leng Y."/>
            <person name="Wu D."/>
            <person name="Bushley K.E."/>
            <person name="Ohm R.A."/>
            <person name="Otillar R."/>
            <person name="Martin J."/>
            <person name="Schackwitz W."/>
            <person name="Grimwood J."/>
            <person name="MohdZainudin N."/>
            <person name="Xue C."/>
            <person name="Wang R."/>
            <person name="Manning V.A."/>
            <person name="Dhillon B."/>
            <person name="Tu Z.J."/>
            <person name="Steffenson B.J."/>
            <person name="Salamov A."/>
            <person name="Sun H."/>
            <person name="Lowry S."/>
            <person name="LaButti K."/>
            <person name="Han J."/>
            <person name="Copeland A."/>
            <person name="Lindquist E."/>
            <person name="Barry K."/>
            <person name="Schmutz J."/>
            <person name="Baker S.E."/>
            <person name="Ciuffetti L.M."/>
            <person name="Grigoriev I.V."/>
            <person name="Zhong S."/>
            <person name="Turgeon B.G."/>
        </authorList>
    </citation>
    <scope>NUCLEOTIDE SEQUENCE [LARGE SCALE GENOMIC DNA]</scope>
    <source>
        <strain evidence="4">28A</strain>
    </source>
</reference>
<name>R0KEC3_EXST2</name>
<dbReference type="OrthoDB" id="3795213at2759"/>
<dbReference type="AlphaFoldDB" id="R0KEC3"/>
<organism evidence="3 4">
    <name type="scientific">Exserohilum turcicum (strain 28A)</name>
    <name type="common">Northern leaf blight fungus</name>
    <name type="synonym">Setosphaeria turcica</name>
    <dbReference type="NCBI Taxonomy" id="671987"/>
    <lineage>
        <taxon>Eukaryota</taxon>
        <taxon>Fungi</taxon>
        <taxon>Dikarya</taxon>
        <taxon>Ascomycota</taxon>
        <taxon>Pezizomycotina</taxon>
        <taxon>Dothideomycetes</taxon>
        <taxon>Pleosporomycetidae</taxon>
        <taxon>Pleosporales</taxon>
        <taxon>Pleosporineae</taxon>
        <taxon>Pleosporaceae</taxon>
        <taxon>Exserohilum</taxon>
    </lineage>
</organism>
<dbReference type="InterPro" id="IPR004875">
    <property type="entry name" value="DDE_SF_endonuclease_dom"/>
</dbReference>
<gene>
    <name evidence="3" type="ORF">SETTUDRAFT_75465</name>
</gene>
<evidence type="ECO:0000313" key="3">
    <source>
        <dbReference type="EMBL" id="EOA91203.1"/>
    </source>
</evidence>
<accession>R0KEC3</accession>
<feature type="compositionally biased region" description="Basic and acidic residues" evidence="1">
    <location>
        <begin position="203"/>
        <end position="212"/>
    </location>
</feature>
<proteinExistence type="predicted"/>
<keyword evidence="4" id="KW-1185">Reference proteome</keyword>
<reference evidence="3 4" key="1">
    <citation type="journal article" date="2012" name="PLoS Pathog.">
        <title>Diverse lifestyles and strategies of plant pathogenesis encoded in the genomes of eighteen Dothideomycetes fungi.</title>
        <authorList>
            <person name="Ohm R.A."/>
            <person name="Feau N."/>
            <person name="Henrissat B."/>
            <person name="Schoch C.L."/>
            <person name="Horwitz B.A."/>
            <person name="Barry K.W."/>
            <person name="Condon B.J."/>
            <person name="Copeland A.C."/>
            <person name="Dhillon B."/>
            <person name="Glaser F."/>
            <person name="Hesse C.N."/>
            <person name="Kosti I."/>
            <person name="LaButti K."/>
            <person name="Lindquist E.A."/>
            <person name="Lucas S."/>
            <person name="Salamov A.A."/>
            <person name="Bradshaw R.E."/>
            <person name="Ciuffetti L."/>
            <person name="Hamelin R.C."/>
            <person name="Kema G.H.J."/>
            <person name="Lawrence C."/>
            <person name="Scott J.A."/>
            <person name="Spatafora J.W."/>
            <person name="Turgeon B.G."/>
            <person name="de Wit P.J.G.M."/>
            <person name="Zhong S."/>
            <person name="Goodwin S.B."/>
            <person name="Grigoriev I.V."/>
        </authorList>
    </citation>
    <scope>NUCLEOTIDE SEQUENCE [LARGE SCALE GENOMIC DNA]</scope>
    <source>
        <strain evidence="4">28A</strain>
    </source>
</reference>
<evidence type="ECO:0000256" key="1">
    <source>
        <dbReference type="SAM" id="MobiDB-lite"/>
    </source>
</evidence>
<evidence type="ECO:0000259" key="2">
    <source>
        <dbReference type="Pfam" id="PF03184"/>
    </source>
</evidence>
<dbReference type="eggNOG" id="ENOG502RVPV">
    <property type="taxonomic scope" value="Eukaryota"/>
</dbReference>
<dbReference type="GeneID" id="19405398"/>
<dbReference type="HOGENOM" id="CLU_013929_6_2_1"/>
<feature type="region of interest" description="Disordered" evidence="1">
    <location>
        <begin position="203"/>
        <end position="223"/>
    </location>
</feature>